<dbReference type="Proteomes" id="UP000026961">
    <property type="component" value="Chromosome 4"/>
</dbReference>
<keyword evidence="3" id="KW-1185">Reference proteome</keyword>
<evidence type="ECO:0000256" key="1">
    <source>
        <dbReference type="SAM" id="SignalP"/>
    </source>
</evidence>
<sequence length="140" mass="15713">MAVAVASSLLLWSLLRCPPPQAGDADLAVRDDLGTAAELRVVRRRHALLVPHDRRRRSLRCHLLHSAVSILTRPTFSPKNRWPSLDTRTSFRWAQMQRWHVPLSFAYVGWQGRMPPHRTVKALSRNGCYGGAEVTAAGKA</sequence>
<feature type="signal peptide" evidence="1">
    <location>
        <begin position="1"/>
        <end position="22"/>
    </location>
</feature>
<reference evidence="2" key="1">
    <citation type="submission" date="2015-04" db="UniProtKB">
        <authorList>
            <consortium name="EnsemblPlants"/>
        </authorList>
    </citation>
    <scope>IDENTIFICATION</scope>
</reference>
<evidence type="ECO:0000313" key="3">
    <source>
        <dbReference type="Proteomes" id="UP000026961"/>
    </source>
</evidence>
<protein>
    <submittedName>
        <fullName evidence="2">Uncharacterized protein</fullName>
    </submittedName>
</protein>
<reference evidence="2" key="2">
    <citation type="submission" date="2018-05" db="EMBL/GenBank/DDBJ databases">
        <title>OgluRS3 (Oryza glumaepatula Reference Sequence Version 3).</title>
        <authorList>
            <person name="Zhang J."/>
            <person name="Kudrna D."/>
            <person name="Lee S."/>
            <person name="Talag J."/>
            <person name="Welchert J."/>
            <person name="Wing R.A."/>
        </authorList>
    </citation>
    <scope>NUCLEOTIDE SEQUENCE [LARGE SCALE GENOMIC DNA]</scope>
</reference>
<keyword evidence="1" id="KW-0732">Signal</keyword>
<dbReference type="Gramene" id="OGLUM04G04910.1">
    <property type="protein sequence ID" value="OGLUM04G04910.1"/>
    <property type="gene ID" value="OGLUM04G04910"/>
</dbReference>
<name>A0A0D9ZI12_9ORYZ</name>
<accession>A0A0D9ZI12</accession>
<feature type="chain" id="PRO_5002352623" evidence="1">
    <location>
        <begin position="23"/>
        <end position="140"/>
    </location>
</feature>
<dbReference type="EnsemblPlants" id="OGLUM04G04910.1">
    <property type="protein sequence ID" value="OGLUM04G04910.1"/>
    <property type="gene ID" value="OGLUM04G04910"/>
</dbReference>
<dbReference type="HOGENOM" id="CLU_1838364_0_0_1"/>
<organism evidence="2">
    <name type="scientific">Oryza glumipatula</name>
    <dbReference type="NCBI Taxonomy" id="40148"/>
    <lineage>
        <taxon>Eukaryota</taxon>
        <taxon>Viridiplantae</taxon>
        <taxon>Streptophyta</taxon>
        <taxon>Embryophyta</taxon>
        <taxon>Tracheophyta</taxon>
        <taxon>Spermatophyta</taxon>
        <taxon>Magnoliopsida</taxon>
        <taxon>Liliopsida</taxon>
        <taxon>Poales</taxon>
        <taxon>Poaceae</taxon>
        <taxon>BOP clade</taxon>
        <taxon>Oryzoideae</taxon>
        <taxon>Oryzeae</taxon>
        <taxon>Oryzinae</taxon>
        <taxon>Oryza</taxon>
    </lineage>
</organism>
<evidence type="ECO:0000313" key="2">
    <source>
        <dbReference type="EnsemblPlants" id="OGLUM04G04910.1"/>
    </source>
</evidence>
<proteinExistence type="predicted"/>
<dbReference type="AlphaFoldDB" id="A0A0D9ZI12"/>